<gene>
    <name evidence="1" type="ORF">CEW87_10490</name>
</gene>
<evidence type="ECO:0000313" key="2">
    <source>
        <dbReference type="Proteomes" id="UP000244902"/>
    </source>
</evidence>
<dbReference type="InterPro" id="IPR015915">
    <property type="entry name" value="Kelch-typ_b-propeller"/>
</dbReference>
<dbReference type="Gene3D" id="2.120.10.80">
    <property type="entry name" value="Kelch-type beta propeller"/>
    <property type="match status" value="1"/>
</dbReference>
<name>A0A2U8H1I4_9RHOO</name>
<accession>A0A2U8H1I4</accession>
<dbReference type="RefSeq" id="WP_108972852.1">
    <property type="nucleotide sequence ID" value="NZ_CP022188.1"/>
</dbReference>
<organism evidence="1 2">
    <name type="scientific">Parazoarcus communis</name>
    <dbReference type="NCBI Taxonomy" id="41977"/>
    <lineage>
        <taxon>Bacteria</taxon>
        <taxon>Pseudomonadati</taxon>
        <taxon>Pseudomonadota</taxon>
        <taxon>Betaproteobacteria</taxon>
        <taxon>Rhodocyclales</taxon>
        <taxon>Zoogloeaceae</taxon>
        <taxon>Parazoarcus</taxon>
    </lineage>
</organism>
<dbReference type="AlphaFoldDB" id="A0A2U8H1I4"/>
<dbReference type="EMBL" id="CP022188">
    <property type="protein sequence ID" value="AWI79761.1"/>
    <property type="molecule type" value="Genomic_DNA"/>
</dbReference>
<evidence type="ECO:0008006" key="3">
    <source>
        <dbReference type="Google" id="ProtNLM"/>
    </source>
</evidence>
<dbReference type="OrthoDB" id="9815836at2"/>
<sequence length="341" mass="37649">MMGCAGIIEAWGSAAYSTNERAMYVWGGGHNDYWGNEVYSFEVRDGRWARLTDPSPGDLVKASGVDPLPDGQPNSRHTYDGLEFIDHSGHMFAQGGAISPGGQGNSVTWLFNAETRGWQNTGSKGRPEGYGIASAYDQASGSVLARSTKALWHYQVDTNEWTRLIDFSFRPLWPRYEVSRSKTGEIDTRRRLFWSVGSNDLLVWDIDQGRLVTGDWITTGGGQYTNVQRVRRSIDQLFESGGGNVYDSPAPGFAYDSKADQFVAWTGGAPRILDLKSKKWRTGSAAGAPEAQILKGTFGRWRYLPNYNVFILINGVKSNVFFYKNMSGGPRVPKSKALPGG</sequence>
<proteinExistence type="predicted"/>
<reference evidence="1 2" key="1">
    <citation type="submission" date="2017-06" db="EMBL/GenBank/DDBJ databases">
        <title>Azoarcus sp. TSNA42 complete genome sequence.</title>
        <authorList>
            <person name="Woo J.-H."/>
            <person name="Kim H.-S."/>
        </authorList>
    </citation>
    <scope>NUCLEOTIDE SEQUENCE [LARGE SCALE GENOMIC DNA]</scope>
    <source>
        <strain evidence="1 2">TSNA42</strain>
    </source>
</reference>
<evidence type="ECO:0000313" key="1">
    <source>
        <dbReference type="EMBL" id="AWI79761.1"/>
    </source>
</evidence>
<protein>
    <recommendedName>
        <fullName evidence="3">Galactose oxidase</fullName>
    </recommendedName>
</protein>
<dbReference type="Proteomes" id="UP000244902">
    <property type="component" value="Chromosome"/>
</dbReference>
<dbReference type="SUPFAM" id="SSF117281">
    <property type="entry name" value="Kelch motif"/>
    <property type="match status" value="1"/>
</dbReference>